<evidence type="ECO:0000256" key="2">
    <source>
        <dbReference type="ARBA" id="ARBA00007982"/>
    </source>
</evidence>
<evidence type="ECO:0000256" key="8">
    <source>
        <dbReference type="ARBA" id="ARBA00049891"/>
    </source>
</evidence>
<name>A0AAD4VJZ2_PRUDU</name>
<gene>
    <name evidence="9" type="ORF">L3X38_035579</name>
</gene>
<dbReference type="PANTHER" id="PTHR31843">
    <property type="entry name" value="ALLENE OXIDE CYCLASE 4, CHLOROPLASTIC"/>
    <property type="match status" value="1"/>
</dbReference>
<evidence type="ECO:0000256" key="6">
    <source>
        <dbReference type="ARBA" id="ARBA00022946"/>
    </source>
</evidence>
<dbReference type="Gene3D" id="2.40.480.10">
    <property type="entry name" value="Allene oxide cyclase-like"/>
    <property type="match status" value="1"/>
</dbReference>
<dbReference type="Proteomes" id="UP001054821">
    <property type="component" value="Chromosome 6"/>
</dbReference>
<dbReference type="Pfam" id="PF06351">
    <property type="entry name" value="Allene_ox_cyc"/>
    <property type="match status" value="1"/>
</dbReference>
<dbReference type="EC" id="5.3.99.6" evidence="3"/>
<evidence type="ECO:0000313" key="10">
    <source>
        <dbReference type="Proteomes" id="UP001054821"/>
    </source>
</evidence>
<dbReference type="AlphaFoldDB" id="A0AAD4VJZ2"/>
<comment type="caution">
    <text evidence="9">The sequence shown here is derived from an EMBL/GenBank/DDBJ whole genome shotgun (WGS) entry which is preliminary data.</text>
</comment>
<dbReference type="InterPro" id="IPR009410">
    <property type="entry name" value="Allene_ox_cyc"/>
</dbReference>
<dbReference type="GO" id="GO:0046423">
    <property type="term" value="F:allene-oxide cyclase activity"/>
    <property type="evidence" value="ECO:0007669"/>
    <property type="project" value="UniProtKB-EC"/>
</dbReference>
<evidence type="ECO:0000256" key="3">
    <source>
        <dbReference type="ARBA" id="ARBA00012209"/>
    </source>
</evidence>
<dbReference type="GO" id="GO:0009507">
    <property type="term" value="C:chloroplast"/>
    <property type="evidence" value="ECO:0007669"/>
    <property type="project" value="UniProtKB-SubCell"/>
</dbReference>
<keyword evidence="6" id="KW-0809">Transit peptide</keyword>
<evidence type="ECO:0000256" key="1">
    <source>
        <dbReference type="ARBA" id="ARBA00004229"/>
    </source>
</evidence>
<keyword evidence="7" id="KW-0413">Isomerase</keyword>
<dbReference type="EMBL" id="JAJFAZ020000006">
    <property type="protein sequence ID" value="KAI5326505.1"/>
    <property type="molecule type" value="Genomic_DNA"/>
</dbReference>
<keyword evidence="10" id="KW-1185">Reference proteome</keyword>
<sequence>MASSTSSLSFTPSFVKLANPKLLPSIPSKPFLPFKLQSPYDLKLHTATSHLNCFPSTKTSPLFTCRIQANPSSSSEQTAPTEQAPQKRIGITAGISTLIQNKPEKNGDRYEVAYSFYFGDYGHISAQGAYLTYEDSYLAVTGGSGIFEGVYGQVKLHQLVYHPFKILYTFYLKGIKDLPEQLLGKHVEPSPDVVPTAAAKACEPHATISNFID</sequence>
<protein>
    <recommendedName>
        <fullName evidence="3">allene-oxide cyclase</fullName>
        <ecNumber evidence="3">5.3.99.6</ecNumber>
    </recommendedName>
</protein>
<reference evidence="9 10" key="1">
    <citation type="journal article" date="2022" name="G3 (Bethesda)">
        <title>Whole-genome sequence and methylome profiling of the almond [Prunus dulcis (Mill.) D.A. Webb] cultivar 'Nonpareil'.</title>
        <authorList>
            <person name="D'Amico-Willman K.M."/>
            <person name="Ouma W.Z."/>
            <person name="Meulia T."/>
            <person name="Sideli G.M."/>
            <person name="Gradziel T.M."/>
            <person name="Fresnedo-Ramirez J."/>
        </authorList>
    </citation>
    <scope>NUCLEOTIDE SEQUENCE [LARGE SCALE GENOMIC DNA]</scope>
    <source>
        <strain evidence="9">Clone GOH B32 T37-40</strain>
    </source>
</reference>
<keyword evidence="4" id="KW-0150">Chloroplast</keyword>
<evidence type="ECO:0000256" key="5">
    <source>
        <dbReference type="ARBA" id="ARBA00022640"/>
    </source>
</evidence>
<comment type="catalytic activity">
    <reaction evidence="8">
        <text>(9Z,13S,15Z)-12,13-epoxyoctadeca-9,11,15-trienoate = (9S,13S,15Z)-12-oxophyto-10,15-dienoate</text>
        <dbReference type="Rhea" id="RHEA:22592"/>
        <dbReference type="ChEBI" id="CHEBI:36438"/>
        <dbReference type="ChEBI" id="CHEBI:57411"/>
        <dbReference type="EC" id="5.3.99.6"/>
    </reaction>
</comment>
<dbReference type="SUPFAM" id="SSF141493">
    <property type="entry name" value="Allene oxide cyclase-like"/>
    <property type="match status" value="1"/>
</dbReference>
<organism evidence="9 10">
    <name type="scientific">Prunus dulcis</name>
    <name type="common">Almond</name>
    <name type="synonym">Amygdalus dulcis</name>
    <dbReference type="NCBI Taxonomy" id="3755"/>
    <lineage>
        <taxon>Eukaryota</taxon>
        <taxon>Viridiplantae</taxon>
        <taxon>Streptophyta</taxon>
        <taxon>Embryophyta</taxon>
        <taxon>Tracheophyta</taxon>
        <taxon>Spermatophyta</taxon>
        <taxon>Magnoliopsida</taxon>
        <taxon>eudicotyledons</taxon>
        <taxon>Gunneridae</taxon>
        <taxon>Pentapetalae</taxon>
        <taxon>rosids</taxon>
        <taxon>fabids</taxon>
        <taxon>Rosales</taxon>
        <taxon>Rosaceae</taxon>
        <taxon>Amygdaloideae</taxon>
        <taxon>Amygdaleae</taxon>
        <taxon>Prunus</taxon>
    </lineage>
</organism>
<comment type="subcellular location">
    <subcellularLocation>
        <location evidence="1">Plastid</location>
        <location evidence="1">Chloroplast</location>
    </subcellularLocation>
</comment>
<keyword evidence="5" id="KW-0934">Plastid</keyword>
<evidence type="ECO:0000256" key="4">
    <source>
        <dbReference type="ARBA" id="ARBA00022528"/>
    </source>
</evidence>
<dbReference type="InterPro" id="IPR044859">
    <property type="entry name" value="Allene_oxi_cyc_Dirigent"/>
</dbReference>
<evidence type="ECO:0000256" key="7">
    <source>
        <dbReference type="ARBA" id="ARBA00023235"/>
    </source>
</evidence>
<dbReference type="GO" id="GO:0009695">
    <property type="term" value="P:jasmonic acid biosynthetic process"/>
    <property type="evidence" value="ECO:0007669"/>
    <property type="project" value="InterPro"/>
</dbReference>
<accession>A0AAD4VJZ2</accession>
<comment type="similarity">
    <text evidence="2">Belongs to the allene oxide cyclase family.</text>
</comment>
<dbReference type="InterPro" id="IPR034871">
    <property type="entry name" value="Allene_oxi_cyc_sf"/>
</dbReference>
<dbReference type="PANTHER" id="PTHR31843:SF11">
    <property type="entry name" value="ALLENE OXIDE CYCLASE 4, CHLOROPLASTIC"/>
    <property type="match status" value="1"/>
</dbReference>
<evidence type="ECO:0000313" key="9">
    <source>
        <dbReference type="EMBL" id="KAI5326505.1"/>
    </source>
</evidence>
<proteinExistence type="inferred from homology"/>